<feature type="domain" description="Metallo-beta-lactamase" evidence="7">
    <location>
        <begin position="559"/>
        <end position="754"/>
    </location>
</feature>
<comment type="caution">
    <text evidence="8">The sequence shown here is derived from an EMBL/GenBank/DDBJ whole genome shotgun (WGS) entry which is preliminary data.</text>
</comment>
<feature type="transmembrane region" description="Helical" evidence="6">
    <location>
        <begin position="352"/>
        <end position="369"/>
    </location>
</feature>
<dbReference type="Proteomes" id="UP001352263">
    <property type="component" value="Unassembled WGS sequence"/>
</dbReference>
<feature type="transmembrane region" description="Helical" evidence="6">
    <location>
        <begin position="415"/>
        <end position="435"/>
    </location>
</feature>
<evidence type="ECO:0000313" key="8">
    <source>
        <dbReference type="EMBL" id="MEC4722374.1"/>
    </source>
</evidence>
<evidence type="ECO:0000256" key="4">
    <source>
        <dbReference type="ARBA" id="ARBA00022989"/>
    </source>
</evidence>
<dbReference type="EMBL" id="JAWIIV010000029">
    <property type="protein sequence ID" value="MEC4722374.1"/>
    <property type="molecule type" value="Genomic_DNA"/>
</dbReference>
<feature type="transmembrane region" description="Helical" evidence="6">
    <location>
        <begin position="471"/>
        <end position="492"/>
    </location>
</feature>
<dbReference type="InterPro" id="IPR025405">
    <property type="entry name" value="DUF4131"/>
</dbReference>
<keyword evidence="9" id="KW-1185">Reference proteome</keyword>
<keyword evidence="5 6" id="KW-0472">Membrane</keyword>
<dbReference type="PANTHER" id="PTHR30619">
    <property type="entry name" value="DNA INTERNALIZATION/COMPETENCE PROTEIN COMEC/REC2"/>
    <property type="match status" value="1"/>
</dbReference>
<dbReference type="NCBIfam" id="TIGR00360">
    <property type="entry name" value="ComEC_N-term"/>
    <property type="match status" value="1"/>
</dbReference>
<dbReference type="RefSeq" id="WP_326509050.1">
    <property type="nucleotide sequence ID" value="NZ_JAWIIV010000029.1"/>
</dbReference>
<dbReference type="SMART" id="SM00849">
    <property type="entry name" value="Lactamase_B"/>
    <property type="match status" value="1"/>
</dbReference>
<feature type="transmembrane region" description="Helical" evidence="6">
    <location>
        <begin position="299"/>
        <end position="321"/>
    </location>
</feature>
<dbReference type="Gene3D" id="3.60.15.10">
    <property type="entry name" value="Ribonuclease Z/Hydroxyacylglutathione hydrolase-like"/>
    <property type="match status" value="1"/>
</dbReference>
<dbReference type="InterPro" id="IPR001279">
    <property type="entry name" value="Metallo-B-lactamas"/>
</dbReference>
<evidence type="ECO:0000313" key="9">
    <source>
        <dbReference type="Proteomes" id="UP001352263"/>
    </source>
</evidence>
<evidence type="ECO:0000256" key="3">
    <source>
        <dbReference type="ARBA" id="ARBA00022692"/>
    </source>
</evidence>
<dbReference type="InterPro" id="IPR035681">
    <property type="entry name" value="ComA-like_MBL"/>
</dbReference>
<dbReference type="SUPFAM" id="SSF56281">
    <property type="entry name" value="Metallo-hydrolase/oxidoreductase"/>
    <property type="match status" value="1"/>
</dbReference>
<gene>
    <name evidence="8" type="ORF">RY831_24740</name>
</gene>
<reference evidence="8 9" key="1">
    <citation type="submission" date="2023-10" db="EMBL/GenBank/DDBJ databases">
        <title>Noviherbaspirillum sp. CPCC 100848 genome assembly.</title>
        <authorList>
            <person name="Li X.Y."/>
            <person name="Fang X.M."/>
        </authorList>
    </citation>
    <scope>NUCLEOTIDE SEQUENCE [LARGE SCALE GENOMIC DNA]</scope>
    <source>
        <strain evidence="8 9">CPCC 100848</strain>
    </source>
</reference>
<evidence type="ECO:0000256" key="1">
    <source>
        <dbReference type="ARBA" id="ARBA00004651"/>
    </source>
</evidence>
<dbReference type="CDD" id="cd07731">
    <property type="entry name" value="ComA-like_MBL-fold"/>
    <property type="match status" value="1"/>
</dbReference>
<dbReference type="InterPro" id="IPR004477">
    <property type="entry name" value="ComEC_N"/>
</dbReference>
<evidence type="ECO:0000256" key="5">
    <source>
        <dbReference type="ARBA" id="ARBA00023136"/>
    </source>
</evidence>
<proteinExistence type="predicted"/>
<dbReference type="Pfam" id="PF00753">
    <property type="entry name" value="Lactamase_B"/>
    <property type="match status" value="1"/>
</dbReference>
<keyword evidence="4 6" id="KW-1133">Transmembrane helix</keyword>
<name>A0ABU6JFC7_9BURK</name>
<dbReference type="InterPro" id="IPR036866">
    <property type="entry name" value="RibonucZ/Hydroxyglut_hydro"/>
</dbReference>
<organism evidence="8 9">
    <name type="scientific">Noviherbaspirillum album</name>
    <dbReference type="NCBI Taxonomy" id="3080276"/>
    <lineage>
        <taxon>Bacteria</taxon>
        <taxon>Pseudomonadati</taxon>
        <taxon>Pseudomonadota</taxon>
        <taxon>Betaproteobacteria</taxon>
        <taxon>Burkholderiales</taxon>
        <taxon>Oxalobacteraceae</taxon>
        <taxon>Noviherbaspirillum</taxon>
    </lineage>
</organism>
<keyword evidence="3 6" id="KW-0812">Transmembrane</keyword>
<sequence length="831" mass="90582">MRSSLLGFAAGAALLQHQASLVRPQWLLLAIALAVAILFLVRIAGRINAAGRCLLKLACGAAIGFAWAGLLAHHHLSDELARDWEGRDVTVVGTVDSLPYAFAQGVRFNLAVEKVVQPEAAAGAVPKRLALSWYAAYRADDGRRMTPLQPGERWQFTVRLRRPHGNANPYGFEYEAWLLEQGLRATGYVRDDAKSLVKNQRLDSFVPGAGNAIERSRAWLRSRIETALDGREYAGVVVALVIGDQRAVAQDDWQVFNRTGIGHLISISGLHITMISGLAAALFSALWRRSFFIGNRLPLLLPAQKAAALAGLVVALLYVLLAGFGVPAQRTLYMLAVVALALWLGRITDVSHVLCMALGVVVLLDPWAVLWPGFWLSFCAVAILLFASTGRAASSPGSAGDIHARLASGLKSAGRLQYVVTLGLVPFTLLLFGQISLVSPLANAIAIPLISFVVTPLSLAGAIVPAAPGDWMLIVAHACIAWLAEILTWFSASSLAVWSTPSPHWWAFAIALAGTLWLLAPRGWPLRWMGAICLLPVLLAVPARPREGQVWITAFDVGQGTAVLIETPRHRMLYDTGPSYSADSDGGNRVVLPYLASRGIRRLDMMMVSHSDNDHSGGALSILDEIVVDRVSSSLPADHPIALRSGRHSRCEQGDSWTWDGVRFELLHPGEASYNFSKLKPNARSCTLKISLGKHAVLLPGDIEAAQELALVRHDPERLRASILLAPHHGSGTSSTPQFLAAVDPELALFQVGYRNRYRHPKAEVYERYGEHGIRRLRSDESGAVRVVIDDRIQVEEYRRVRTRYWYDAPVSNRIASRTLGSAPRQDGETD</sequence>
<dbReference type="InterPro" id="IPR052159">
    <property type="entry name" value="Competence_DNA_uptake"/>
</dbReference>
<evidence type="ECO:0000256" key="6">
    <source>
        <dbReference type="SAM" id="Phobius"/>
    </source>
</evidence>
<protein>
    <submittedName>
        <fullName evidence="8">DNA internalization-related competence protein ComEC/Rec2</fullName>
    </submittedName>
</protein>
<dbReference type="Pfam" id="PF03772">
    <property type="entry name" value="Competence"/>
    <property type="match status" value="1"/>
</dbReference>
<evidence type="ECO:0000256" key="2">
    <source>
        <dbReference type="ARBA" id="ARBA00022475"/>
    </source>
</evidence>
<feature type="transmembrane region" description="Helical" evidence="6">
    <location>
        <begin position="375"/>
        <end position="394"/>
    </location>
</feature>
<feature type="transmembrane region" description="Helical" evidence="6">
    <location>
        <begin position="264"/>
        <end position="287"/>
    </location>
</feature>
<comment type="subcellular location">
    <subcellularLocation>
        <location evidence="1">Cell membrane</location>
        <topology evidence="1">Multi-pass membrane protein</topology>
    </subcellularLocation>
</comment>
<feature type="transmembrane region" description="Helical" evidence="6">
    <location>
        <begin position="504"/>
        <end position="520"/>
    </location>
</feature>
<feature type="transmembrane region" description="Helical" evidence="6">
    <location>
        <begin position="25"/>
        <end position="41"/>
    </location>
</feature>
<dbReference type="PANTHER" id="PTHR30619:SF1">
    <property type="entry name" value="RECOMBINATION PROTEIN 2"/>
    <property type="match status" value="1"/>
</dbReference>
<dbReference type="Pfam" id="PF13567">
    <property type="entry name" value="DUF4131"/>
    <property type="match status" value="1"/>
</dbReference>
<keyword evidence="2" id="KW-1003">Cell membrane</keyword>
<accession>A0ABU6JFC7</accession>
<evidence type="ECO:0000259" key="7">
    <source>
        <dbReference type="SMART" id="SM00849"/>
    </source>
</evidence>
<feature type="transmembrane region" description="Helical" evidence="6">
    <location>
        <begin position="441"/>
        <end position="464"/>
    </location>
</feature>
<dbReference type="InterPro" id="IPR004797">
    <property type="entry name" value="Competence_ComEC/Rec2"/>
</dbReference>
<dbReference type="NCBIfam" id="TIGR00361">
    <property type="entry name" value="ComEC_Rec2"/>
    <property type="match status" value="1"/>
</dbReference>